<evidence type="ECO:0000256" key="2">
    <source>
        <dbReference type="ARBA" id="ARBA00022553"/>
    </source>
</evidence>
<dbReference type="AlphaFoldDB" id="A0A8D0L197"/>
<comment type="subcellular location">
    <subcellularLocation>
        <location evidence="1">Endomembrane system</location>
    </subcellularLocation>
</comment>
<organism evidence="5 6">
    <name type="scientific">Sphenodon punctatus</name>
    <name type="common">Tuatara</name>
    <name type="synonym">Hatteria punctata</name>
    <dbReference type="NCBI Taxonomy" id="8508"/>
    <lineage>
        <taxon>Eukaryota</taxon>
        <taxon>Metazoa</taxon>
        <taxon>Chordata</taxon>
        <taxon>Craniata</taxon>
        <taxon>Vertebrata</taxon>
        <taxon>Euteleostomi</taxon>
        <taxon>Lepidosauria</taxon>
        <taxon>Sphenodontia</taxon>
        <taxon>Sphenodontidae</taxon>
        <taxon>Sphenodon</taxon>
    </lineage>
</organism>
<reference evidence="5" key="2">
    <citation type="submission" date="2025-09" db="UniProtKB">
        <authorList>
            <consortium name="Ensembl"/>
        </authorList>
    </citation>
    <scope>IDENTIFICATION</scope>
</reference>
<dbReference type="PANTHER" id="PTHR14514:SF3">
    <property type="entry name" value="NESPRIN-1"/>
    <property type="match status" value="1"/>
</dbReference>
<proteinExistence type="predicted"/>
<keyword evidence="4" id="KW-0472">Membrane</keyword>
<reference evidence="5" key="1">
    <citation type="submission" date="2025-08" db="UniProtKB">
        <authorList>
            <consortium name="Ensembl"/>
        </authorList>
    </citation>
    <scope>IDENTIFICATION</scope>
</reference>
<dbReference type="Proteomes" id="UP000694392">
    <property type="component" value="Unplaced"/>
</dbReference>
<evidence type="ECO:0000313" key="5">
    <source>
        <dbReference type="Ensembl" id="ENSSPUP00000001262.1"/>
    </source>
</evidence>
<keyword evidence="2" id="KW-0597">Phosphoprotein</keyword>
<sequence length="91" mass="10520">MLMKTDMNSIVDKWLDVSERLDDNTERLRGSVSLWDDVLTIGEDIDVWSNNSISQLNDVISNLSSSQRTEAFLKEFQVPLHISNYLCWILT</sequence>
<accession>A0A8D0L197</accession>
<dbReference type="PANTHER" id="PTHR14514">
    <property type="entry name" value="PKA ANCHORING PROTEIN"/>
    <property type="match status" value="1"/>
</dbReference>
<evidence type="ECO:0000313" key="6">
    <source>
        <dbReference type="Proteomes" id="UP000694392"/>
    </source>
</evidence>
<evidence type="ECO:0000256" key="3">
    <source>
        <dbReference type="ARBA" id="ARBA00022737"/>
    </source>
</evidence>
<protein>
    <submittedName>
        <fullName evidence="5">Uncharacterized protein</fullName>
    </submittedName>
</protein>
<dbReference type="Ensembl" id="ENSSPUT00000001335.1">
    <property type="protein sequence ID" value="ENSSPUP00000001262.1"/>
    <property type="gene ID" value="ENSSPUG00000001014.1"/>
</dbReference>
<keyword evidence="3" id="KW-0677">Repeat</keyword>
<evidence type="ECO:0000256" key="1">
    <source>
        <dbReference type="ARBA" id="ARBA00004308"/>
    </source>
</evidence>
<keyword evidence="6" id="KW-1185">Reference proteome</keyword>
<name>A0A8D0L197_SPHPU</name>
<evidence type="ECO:0000256" key="4">
    <source>
        <dbReference type="ARBA" id="ARBA00023136"/>
    </source>
</evidence>